<feature type="region of interest" description="Disordered" evidence="1">
    <location>
        <begin position="124"/>
        <end position="144"/>
    </location>
</feature>
<evidence type="ECO:0000313" key="2">
    <source>
        <dbReference type="EMBL" id="MCT2584583.1"/>
    </source>
</evidence>
<name>A0ABT2J9Z0_9PSEU</name>
<sequence>MFDHHYCPDVVAMRTALETLSTAVDDDLIARQLTHLSVLLQRHPPKSSDRLDVTSRWLVAKLEALRDLVMARRSPRLVHVVNDLAHELLLALDDNTRRWHPQPPPCSISGDLDMDATTPGLAITIPGVGPSDRALERGPRHARR</sequence>
<comment type="caution">
    <text evidence="2">The sequence shown here is derived from an EMBL/GenBank/DDBJ whole genome shotgun (WGS) entry which is preliminary data.</text>
</comment>
<proteinExistence type="predicted"/>
<evidence type="ECO:0000313" key="3">
    <source>
        <dbReference type="Proteomes" id="UP001156441"/>
    </source>
</evidence>
<dbReference type="Proteomes" id="UP001156441">
    <property type="component" value="Unassembled WGS sequence"/>
</dbReference>
<feature type="compositionally biased region" description="Basic and acidic residues" evidence="1">
    <location>
        <begin position="133"/>
        <end position="144"/>
    </location>
</feature>
<gene>
    <name evidence="2" type="ORF">JT362_15775</name>
</gene>
<protein>
    <submittedName>
        <fullName evidence="2">Uncharacterized protein</fullName>
    </submittedName>
</protein>
<reference evidence="2 3" key="1">
    <citation type="submission" date="2021-02" db="EMBL/GenBank/DDBJ databases">
        <title>Actinophytocola xerophila sp. nov., isolated from soil of cotton cropping field.</title>
        <authorList>
            <person name="Huang R."/>
            <person name="Chen X."/>
            <person name="Ge X."/>
            <person name="Liu W."/>
        </authorList>
    </citation>
    <scope>NUCLEOTIDE SEQUENCE [LARGE SCALE GENOMIC DNA]</scope>
    <source>
        <strain evidence="2 3">S1-96</strain>
    </source>
</reference>
<evidence type="ECO:0000256" key="1">
    <source>
        <dbReference type="SAM" id="MobiDB-lite"/>
    </source>
</evidence>
<dbReference type="RefSeq" id="WP_260191975.1">
    <property type="nucleotide sequence ID" value="NZ_JAFFZE010000012.1"/>
</dbReference>
<keyword evidence="3" id="KW-1185">Reference proteome</keyword>
<organism evidence="2 3">
    <name type="scientific">Actinophytocola gossypii</name>
    <dbReference type="NCBI Taxonomy" id="2812003"/>
    <lineage>
        <taxon>Bacteria</taxon>
        <taxon>Bacillati</taxon>
        <taxon>Actinomycetota</taxon>
        <taxon>Actinomycetes</taxon>
        <taxon>Pseudonocardiales</taxon>
        <taxon>Pseudonocardiaceae</taxon>
    </lineage>
</organism>
<dbReference type="EMBL" id="JAFFZE010000012">
    <property type="protein sequence ID" value="MCT2584583.1"/>
    <property type="molecule type" value="Genomic_DNA"/>
</dbReference>
<accession>A0ABT2J9Z0</accession>